<dbReference type="InterPro" id="IPR029063">
    <property type="entry name" value="SAM-dependent_MTases_sf"/>
</dbReference>
<dbReference type="CDD" id="cd02440">
    <property type="entry name" value="AdoMet_MTases"/>
    <property type="match status" value="1"/>
</dbReference>
<dbReference type="GO" id="GO:0070041">
    <property type="term" value="F:rRNA (uridine-C5-)-methyltransferase activity"/>
    <property type="evidence" value="ECO:0007669"/>
    <property type="project" value="TreeGrafter"/>
</dbReference>
<keyword evidence="1 4" id="KW-0489">Methyltransferase</keyword>
<sequence>MAMKTKQTIIEISSYSKKGAARGQSEDSIRPIEVRTAHLGEEVLVEILKRKKGVNKAKLLEVLKPHKMRVEPRCEHAASCGGCSWQHLGYSEQLIIKHGVLKSLYSDMLSEEKIYSLIPCDHPWEYRNKMEFSFSEDKYGTKYLGLIEADSRGKVFHLKRCHLANPWVSKTLIAVRSFWEGTEIKAYNRNRGVGTLETLTIREGIHTKERLVMLTVSGSPERSITNAHLKRFKEAILSVSKEEGLSVFLQIIHRKKGMKTQFSEMLLHGPDHIKEKLTITYPSGDKKEFVFKISPSSFFQPNTSQAEKLFSKALEVVGEKKRRVILDLFCGTATLGMVFSPFAEKVVGVEINPYAVFDAEVNLEVNQIDNVSVHKGDVADILPKLELKEVDLMIVDPPRSGLGKSLLEKGLYATPKEILYISCNPYTQKEDIEILCKNGYELQLIQGVDQFPHTVHQESIAYLIRKN</sequence>
<reference evidence="7" key="1">
    <citation type="submission" date="2017-08" db="EMBL/GenBank/DDBJ databases">
        <title>A dynamic microbial community with high functional redundancy inhabits the cold, oxic subseafloor aquifer.</title>
        <authorList>
            <person name="Tully B.J."/>
            <person name="Wheat C.G."/>
            <person name="Glazer B.T."/>
            <person name="Huber J.A."/>
        </authorList>
    </citation>
    <scope>NUCLEOTIDE SEQUENCE [LARGE SCALE GENOMIC DNA]</scope>
</reference>
<dbReference type="InterPro" id="IPR012340">
    <property type="entry name" value="NA-bd_OB-fold"/>
</dbReference>
<feature type="binding site" evidence="4">
    <location>
        <position position="329"/>
    </location>
    <ligand>
        <name>S-adenosyl-L-methionine</name>
        <dbReference type="ChEBI" id="CHEBI:59789"/>
    </ligand>
</feature>
<feature type="binding site" evidence="4">
    <location>
        <position position="300"/>
    </location>
    <ligand>
        <name>S-adenosyl-L-methionine</name>
        <dbReference type="ChEBI" id="CHEBI:59789"/>
    </ligand>
</feature>
<name>A0A2A4YEG0_UNCAE</name>
<accession>A0A2A4YEG0</accession>
<comment type="caution">
    <text evidence="6">The sequence shown here is derived from an EMBL/GenBank/DDBJ whole genome shotgun (WGS) entry which is preliminary data.</text>
</comment>
<dbReference type="Gene3D" id="2.40.50.140">
    <property type="entry name" value="Nucleic acid-binding proteins"/>
    <property type="match status" value="1"/>
</dbReference>
<dbReference type="Gene3D" id="2.40.50.1070">
    <property type="match status" value="1"/>
</dbReference>
<evidence type="ECO:0000256" key="4">
    <source>
        <dbReference type="PROSITE-ProRule" id="PRU01024"/>
    </source>
</evidence>
<comment type="similarity">
    <text evidence="4">Belongs to the class I-like SAM-binding methyltransferase superfamily. RNA M5U methyltransferase family.</text>
</comment>
<feature type="binding site" evidence="4">
    <location>
        <position position="350"/>
    </location>
    <ligand>
        <name>S-adenosyl-L-methionine</name>
        <dbReference type="ChEBI" id="CHEBI:59789"/>
    </ligand>
</feature>
<organism evidence="6 7">
    <name type="scientific">Aerophobetes bacterium</name>
    <dbReference type="NCBI Taxonomy" id="2030807"/>
    <lineage>
        <taxon>Bacteria</taxon>
        <taxon>Candidatus Aerophobota</taxon>
    </lineage>
</organism>
<dbReference type="InterPro" id="IPR010280">
    <property type="entry name" value="U5_MeTrfase_fam"/>
</dbReference>
<keyword evidence="3 4" id="KW-0949">S-adenosyl-L-methionine</keyword>
<evidence type="ECO:0000313" key="6">
    <source>
        <dbReference type="EMBL" id="PCI93000.1"/>
    </source>
</evidence>
<feature type="binding site" evidence="4">
    <location>
        <position position="396"/>
    </location>
    <ligand>
        <name>S-adenosyl-L-methionine</name>
        <dbReference type="ChEBI" id="CHEBI:59789"/>
    </ligand>
</feature>
<dbReference type="Pfam" id="PF05958">
    <property type="entry name" value="tRNA_U5-meth_tr"/>
    <property type="match status" value="1"/>
</dbReference>
<protein>
    <submittedName>
        <fullName evidence="6">23S rRNA (Uracil(1939)-C(5))-methyltransferase RlmD</fullName>
    </submittedName>
</protein>
<evidence type="ECO:0000256" key="1">
    <source>
        <dbReference type="ARBA" id="ARBA00022603"/>
    </source>
</evidence>
<dbReference type="PANTHER" id="PTHR11061">
    <property type="entry name" value="RNA M5U METHYLTRANSFERASE"/>
    <property type="match status" value="1"/>
</dbReference>
<feature type="active site" description="Nucleophile" evidence="4">
    <location>
        <position position="423"/>
    </location>
</feature>
<evidence type="ECO:0000256" key="3">
    <source>
        <dbReference type="ARBA" id="ARBA00022691"/>
    </source>
</evidence>
<proteinExistence type="inferred from homology"/>
<dbReference type="Proteomes" id="UP000217838">
    <property type="component" value="Unassembled WGS sequence"/>
</dbReference>
<dbReference type="PROSITE" id="PS01230">
    <property type="entry name" value="TRMA_1"/>
    <property type="match status" value="1"/>
</dbReference>
<feature type="active site" evidence="5">
    <location>
        <position position="423"/>
    </location>
</feature>
<dbReference type="InterPro" id="IPR030390">
    <property type="entry name" value="MeTrfase_TrmA_AS"/>
</dbReference>
<gene>
    <name evidence="6" type="ORF">COB11_06080</name>
</gene>
<dbReference type="Gene3D" id="3.40.50.150">
    <property type="entry name" value="Vaccinia Virus protein VP39"/>
    <property type="match status" value="1"/>
</dbReference>
<dbReference type="AlphaFoldDB" id="A0A2A4YEG0"/>
<evidence type="ECO:0000313" key="7">
    <source>
        <dbReference type="Proteomes" id="UP000217838"/>
    </source>
</evidence>
<dbReference type="EMBL" id="NVUU01000076">
    <property type="protein sequence ID" value="PCI93000.1"/>
    <property type="molecule type" value="Genomic_DNA"/>
</dbReference>
<keyword evidence="2 4" id="KW-0808">Transferase</keyword>
<dbReference type="PROSITE" id="PS51687">
    <property type="entry name" value="SAM_MT_RNA_M5U"/>
    <property type="match status" value="1"/>
</dbReference>
<evidence type="ECO:0000256" key="2">
    <source>
        <dbReference type="ARBA" id="ARBA00022679"/>
    </source>
</evidence>
<evidence type="ECO:0000256" key="5">
    <source>
        <dbReference type="PROSITE-ProRule" id="PRU10015"/>
    </source>
</evidence>
<dbReference type="GO" id="GO:0070475">
    <property type="term" value="P:rRNA base methylation"/>
    <property type="evidence" value="ECO:0007669"/>
    <property type="project" value="TreeGrafter"/>
</dbReference>
<dbReference type="PANTHER" id="PTHR11061:SF30">
    <property type="entry name" value="TRNA (URACIL(54)-C(5))-METHYLTRANSFERASE"/>
    <property type="match status" value="1"/>
</dbReference>
<dbReference type="SUPFAM" id="SSF53335">
    <property type="entry name" value="S-adenosyl-L-methionine-dependent methyltransferases"/>
    <property type="match status" value="1"/>
</dbReference>
<dbReference type="NCBIfam" id="TIGR00479">
    <property type="entry name" value="rumA"/>
    <property type="match status" value="1"/>
</dbReference>